<dbReference type="Pfam" id="PF02108">
    <property type="entry name" value="FliH"/>
    <property type="match status" value="1"/>
</dbReference>
<accession>A0A6S6U920</accession>
<dbReference type="InterPro" id="IPR051472">
    <property type="entry name" value="T3SS_Stator/FliH"/>
</dbReference>
<name>A0A6S6U920_9GAMM</name>
<dbReference type="InterPro" id="IPR018035">
    <property type="entry name" value="Flagellar_FliH/T3SS_HrpE"/>
</dbReference>
<keyword evidence="4" id="KW-0653">Protein transport</keyword>
<evidence type="ECO:0000313" key="8">
    <source>
        <dbReference type="EMBL" id="CAA6830815.1"/>
    </source>
</evidence>
<dbReference type="PANTHER" id="PTHR34982">
    <property type="entry name" value="YOP PROTEINS TRANSLOCATION PROTEIN L"/>
    <property type="match status" value="1"/>
</dbReference>
<evidence type="ECO:0000259" key="7">
    <source>
        <dbReference type="Pfam" id="PF02108"/>
    </source>
</evidence>
<evidence type="ECO:0000256" key="2">
    <source>
        <dbReference type="ARBA" id="ARBA00022448"/>
    </source>
</evidence>
<gene>
    <name evidence="8" type="ORF">HELGO_WM26980</name>
</gene>
<comment type="similarity">
    <text evidence="5">Belongs to the SctL stator family.</text>
</comment>
<dbReference type="NCBIfam" id="TIGR02499">
    <property type="entry name" value="HrpE_YscL_not"/>
    <property type="match status" value="1"/>
</dbReference>
<proteinExistence type="inferred from homology"/>
<dbReference type="AlphaFoldDB" id="A0A6S6U920"/>
<sequence>MDKFISVKPLDSQLKPGQKVLKSADYQQLLSYESVLSKLSIREKQRQTDASEMLEKSIRHGKEQGMEQANQQLAEELQNFTLRMHQSLCEIEESLVDVVVESVKKIIHGFDDETLVKNTVRSGLELVRGGKKLTVRVHPQMLGVIQEQLGEFEKTAGHIEVLPDGVLKVDECILESDVGIVSASVEQQVEALVKALRRMSF</sequence>
<reference evidence="8" key="1">
    <citation type="submission" date="2020-01" db="EMBL/GenBank/DDBJ databases">
        <authorList>
            <person name="Meier V. D."/>
            <person name="Meier V D."/>
        </authorList>
    </citation>
    <scope>NUCLEOTIDE SEQUENCE</scope>
    <source>
        <strain evidence="8">HLG_WM_MAG_09</strain>
    </source>
</reference>
<keyword evidence="3" id="KW-0963">Cytoplasm</keyword>
<evidence type="ECO:0000256" key="6">
    <source>
        <dbReference type="ARBA" id="ARBA00040494"/>
    </source>
</evidence>
<keyword evidence="2" id="KW-0813">Transport</keyword>
<dbReference type="GO" id="GO:0030254">
    <property type="term" value="P:protein secretion by the type III secretion system"/>
    <property type="evidence" value="ECO:0007669"/>
    <property type="project" value="InterPro"/>
</dbReference>
<evidence type="ECO:0000256" key="3">
    <source>
        <dbReference type="ARBA" id="ARBA00022490"/>
    </source>
</evidence>
<evidence type="ECO:0000256" key="4">
    <source>
        <dbReference type="ARBA" id="ARBA00022927"/>
    </source>
</evidence>
<evidence type="ECO:0000256" key="1">
    <source>
        <dbReference type="ARBA" id="ARBA00004496"/>
    </source>
</evidence>
<comment type="subcellular location">
    <subcellularLocation>
        <location evidence="1">Cytoplasm</location>
    </subcellularLocation>
</comment>
<dbReference type="InterPro" id="IPR012842">
    <property type="entry name" value="T3SS_SctL/SctL2"/>
</dbReference>
<dbReference type="EMBL" id="CACVAT010000634">
    <property type="protein sequence ID" value="CAA6830815.1"/>
    <property type="molecule type" value="Genomic_DNA"/>
</dbReference>
<feature type="domain" description="Flagellar assembly protein FliH/Type III secretion system HrpE" evidence="7">
    <location>
        <begin position="68"/>
        <end position="191"/>
    </location>
</feature>
<dbReference type="GO" id="GO:0005829">
    <property type="term" value="C:cytosol"/>
    <property type="evidence" value="ECO:0007669"/>
    <property type="project" value="TreeGrafter"/>
</dbReference>
<protein>
    <recommendedName>
        <fullName evidence="6">Type 3 secretion system stator protein</fullName>
    </recommendedName>
</protein>
<dbReference type="PANTHER" id="PTHR34982:SF4">
    <property type="entry name" value="TYPE 3 SECRETION SYSTEM STATOR PROTEIN"/>
    <property type="match status" value="1"/>
</dbReference>
<evidence type="ECO:0000256" key="5">
    <source>
        <dbReference type="ARBA" id="ARBA00024335"/>
    </source>
</evidence>
<organism evidence="8">
    <name type="scientific">uncultured Thiotrichaceae bacterium</name>
    <dbReference type="NCBI Taxonomy" id="298394"/>
    <lineage>
        <taxon>Bacteria</taxon>
        <taxon>Pseudomonadati</taxon>
        <taxon>Pseudomonadota</taxon>
        <taxon>Gammaproteobacteria</taxon>
        <taxon>Thiotrichales</taxon>
        <taxon>Thiotrichaceae</taxon>
        <taxon>environmental samples</taxon>
    </lineage>
</organism>